<dbReference type="InterPro" id="IPR029058">
    <property type="entry name" value="AB_hydrolase_fold"/>
</dbReference>
<dbReference type="Proteomes" id="UP000054018">
    <property type="component" value="Unassembled WGS sequence"/>
</dbReference>
<reference evidence="2 3" key="1">
    <citation type="submission" date="2014-04" db="EMBL/GenBank/DDBJ databases">
        <authorList>
            <consortium name="DOE Joint Genome Institute"/>
            <person name="Kuo A."/>
            <person name="Kohler A."/>
            <person name="Costa M.D."/>
            <person name="Nagy L.G."/>
            <person name="Floudas D."/>
            <person name="Copeland A."/>
            <person name="Barry K.W."/>
            <person name="Cichocki N."/>
            <person name="Veneault-Fourrey C."/>
            <person name="LaButti K."/>
            <person name="Lindquist E.A."/>
            <person name="Lipzen A."/>
            <person name="Lundell T."/>
            <person name="Morin E."/>
            <person name="Murat C."/>
            <person name="Sun H."/>
            <person name="Tunlid A."/>
            <person name="Henrissat B."/>
            <person name="Grigoriev I.V."/>
            <person name="Hibbett D.S."/>
            <person name="Martin F."/>
            <person name="Nordberg H.P."/>
            <person name="Cantor M.N."/>
            <person name="Hua S.X."/>
        </authorList>
    </citation>
    <scope>NUCLEOTIDE SEQUENCE [LARGE SCALE GENOMIC DNA]</scope>
    <source>
        <strain evidence="2 3">441</strain>
    </source>
</reference>
<sequence>MILSHSQDDRHVATDIAEIPYILPARALSFYTLFLLVVVPLWSVIPIAWSFVIYVLWTGNIWSFGWNGRICFAIAFSEVLFSVHHYKLVRSVSGPPLNGASNLAERQASFIRVLKSGLADLIEESYDEESLDDARPGSPAETIVQLNADDPRAVDFRERMRAWYVFRRSTWSSVKKRDVYAYLYWVFYNSEMPPLEFLTGRQRAVLDEALSRVEKRAGKTIPDEPSVGVQPVRLTIDEVNVNWRPLTWYVMALGGNWMLRHWLVSSYGARFGCYNGLEYFVRIPESWDAVHGRRPLVFLHGLGLGMMQYKIFLSDLLRNHSDRPLLFPLQPHISQNIFHVRFLTPMPRREMVTCLVGLLRELGWVPPVDELDDTLELYKNTKSSMSSGVVVLSHSYGSFVHTWLLKAYPHMAVRSCFVDPVAICCWEGDMCHNFIYKPCTTGSDLLMRYFVGTELGVANTLQRHFDWVSNSLWFEDIPNARDPDKTLVVLGGRDAILNAERVRRYLSTHGVSKGIYFDPKGAHGQPLIADGLGHDTIMKWLRVA</sequence>
<dbReference type="HOGENOM" id="CLU_028357_0_0_1"/>
<dbReference type="STRING" id="765257.A0A0C9YZF7"/>
<accession>A0A0C9YZF7</accession>
<name>A0A0C9YZF7_9AGAM</name>
<dbReference type="Gene3D" id="3.40.50.1820">
    <property type="entry name" value="alpha/beta hydrolase"/>
    <property type="match status" value="1"/>
</dbReference>
<evidence type="ECO:0000313" key="3">
    <source>
        <dbReference type="Proteomes" id="UP000054018"/>
    </source>
</evidence>
<dbReference type="EMBL" id="KN833686">
    <property type="protein sequence ID" value="KIK30545.1"/>
    <property type="molecule type" value="Genomic_DNA"/>
</dbReference>
<reference evidence="3" key="2">
    <citation type="submission" date="2015-01" db="EMBL/GenBank/DDBJ databases">
        <title>Evolutionary Origins and Diversification of the Mycorrhizal Mutualists.</title>
        <authorList>
            <consortium name="DOE Joint Genome Institute"/>
            <consortium name="Mycorrhizal Genomics Consortium"/>
            <person name="Kohler A."/>
            <person name="Kuo A."/>
            <person name="Nagy L.G."/>
            <person name="Floudas D."/>
            <person name="Copeland A."/>
            <person name="Barry K.W."/>
            <person name="Cichocki N."/>
            <person name="Veneault-Fourrey C."/>
            <person name="LaButti K."/>
            <person name="Lindquist E.A."/>
            <person name="Lipzen A."/>
            <person name="Lundell T."/>
            <person name="Morin E."/>
            <person name="Murat C."/>
            <person name="Riley R."/>
            <person name="Ohm R."/>
            <person name="Sun H."/>
            <person name="Tunlid A."/>
            <person name="Henrissat B."/>
            <person name="Grigoriev I.V."/>
            <person name="Hibbett D.S."/>
            <person name="Martin F."/>
        </authorList>
    </citation>
    <scope>NUCLEOTIDE SEQUENCE [LARGE SCALE GENOMIC DNA]</scope>
    <source>
        <strain evidence="3">441</strain>
    </source>
</reference>
<protein>
    <recommendedName>
        <fullName evidence="4">AB hydrolase-1 domain-containing protein</fullName>
    </recommendedName>
</protein>
<feature type="transmembrane region" description="Helical" evidence="1">
    <location>
        <begin position="30"/>
        <end position="57"/>
    </location>
</feature>
<evidence type="ECO:0000256" key="1">
    <source>
        <dbReference type="SAM" id="Phobius"/>
    </source>
</evidence>
<proteinExistence type="predicted"/>
<keyword evidence="3" id="KW-1185">Reference proteome</keyword>
<gene>
    <name evidence="2" type="ORF">PISMIDRAFT_638858</name>
</gene>
<evidence type="ECO:0008006" key="4">
    <source>
        <dbReference type="Google" id="ProtNLM"/>
    </source>
</evidence>
<evidence type="ECO:0000313" key="2">
    <source>
        <dbReference type="EMBL" id="KIK30545.1"/>
    </source>
</evidence>
<keyword evidence="1" id="KW-0472">Membrane</keyword>
<dbReference type="SUPFAM" id="SSF53474">
    <property type="entry name" value="alpha/beta-Hydrolases"/>
    <property type="match status" value="1"/>
</dbReference>
<keyword evidence="1" id="KW-0812">Transmembrane</keyword>
<organism evidence="2 3">
    <name type="scientific">Pisolithus microcarpus 441</name>
    <dbReference type="NCBI Taxonomy" id="765257"/>
    <lineage>
        <taxon>Eukaryota</taxon>
        <taxon>Fungi</taxon>
        <taxon>Dikarya</taxon>
        <taxon>Basidiomycota</taxon>
        <taxon>Agaricomycotina</taxon>
        <taxon>Agaricomycetes</taxon>
        <taxon>Agaricomycetidae</taxon>
        <taxon>Boletales</taxon>
        <taxon>Sclerodermatineae</taxon>
        <taxon>Pisolithaceae</taxon>
        <taxon>Pisolithus</taxon>
    </lineage>
</organism>
<dbReference type="PANTHER" id="PTHR37471">
    <property type="entry name" value="UNNAMED PRODUCT"/>
    <property type="match status" value="1"/>
</dbReference>
<dbReference type="AlphaFoldDB" id="A0A0C9YZF7"/>
<keyword evidence="1" id="KW-1133">Transmembrane helix</keyword>
<dbReference type="PANTHER" id="PTHR37471:SF1">
    <property type="entry name" value="AB HYDROLASE-1 DOMAIN-CONTAINING PROTEIN"/>
    <property type="match status" value="1"/>
</dbReference>
<dbReference type="OrthoDB" id="6431331at2759"/>